<organism evidence="3 4">
    <name type="scientific">Cardiocondyla obscurior</name>
    <dbReference type="NCBI Taxonomy" id="286306"/>
    <lineage>
        <taxon>Eukaryota</taxon>
        <taxon>Metazoa</taxon>
        <taxon>Ecdysozoa</taxon>
        <taxon>Arthropoda</taxon>
        <taxon>Hexapoda</taxon>
        <taxon>Insecta</taxon>
        <taxon>Pterygota</taxon>
        <taxon>Neoptera</taxon>
        <taxon>Endopterygota</taxon>
        <taxon>Hymenoptera</taxon>
        <taxon>Apocrita</taxon>
        <taxon>Aculeata</taxon>
        <taxon>Formicoidea</taxon>
        <taxon>Formicidae</taxon>
        <taxon>Myrmicinae</taxon>
        <taxon>Cardiocondyla</taxon>
    </lineage>
</organism>
<accession>A0AAW2ESE8</accession>
<keyword evidence="4" id="KW-1185">Reference proteome</keyword>
<evidence type="ECO:0008006" key="5">
    <source>
        <dbReference type="Google" id="ProtNLM"/>
    </source>
</evidence>
<feature type="region of interest" description="Disordered" evidence="1">
    <location>
        <begin position="44"/>
        <end position="63"/>
    </location>
</feature>
<dbReference type="Proteomes" id="UP001430953">
    <property type="component" value="Unassembled WGS sequence"/>
</dbReference>
<reference evidence="3 4" key="1">
    <citation type="submission" date="2023-03" db="EMBL/GenBank/DDBJ databases">
        <title>High recombination rates correlate with genetic variation in Cardiocondyla obscurior ants.</title>
        <authorList>
            <person name="Errbii M."/>
        </authorList>
    </citation>
    <scope>NUCLEOTIDE SEQUENCE [LARGE SCALE GENOMIC DNA]</scope>
    <source>
        <strain evidence="3">Alpha-2009</strain>
        <tissue evidence="3">Whole body</tissue>
    </source>
</reference>
<proteinExistence type="predicted"/>
<name>A0AAW2ESE8_9HYME</name>
<evidence type="ECO:0000256" key="2">
    <source>
        <dbReference type="SAM" id="SignalP"/>
    </source>
</evidence>
<evidence type="ECO:0000313" key="3">
    <source>
        <dbReference type="EMBL" id="KAL0106656.1"/>
    </source>
</evidence>
<evidence type="ECO:0000313" key="4">
    <source>
        <dbReference type="Proteomes" id="UP001430953"/>
    </source>
</evidence>
<feature type="chain" id="PRO_5043912557" description="Secreted protein" evidence="2">
    <location>
        <begin position="26"/>
        <end position="104"/>
    </location>
</feature>
<dbReference type="EMBL" id="JADYXP020000017">
    <property type="protein sequence ID" value="KAL0106656.1"/>
    <property type="molecule type" value="Genomic_DNA"/>
</dbReference>
<feature type="signal peptide" evidence="2">
    <location>
        <begin position="1"/>
        <end position="25"/>
    </location>
</feature>
<keyword evidence="2" id="KW-0732">Signal</keyword>
<comment type="caution">
    <text evidence="3">The sequence shown here is derived from an EMBL/GenBank/DDBJ whole genome shotgun (WGS) entry which is preliminary data.</text>
</comment>
<evidence type="ECO:0000256" key="1">
    <source>
        <dbReference type="SAM" id="MobiDB-lite"/>
    </source>
</evidence>
<dbReference type="AlphaFoldDB" id="A0AAW2ESE8"/>
<sequence length="104" mass="11899">MHGYVHAALAAVCALFVLLPGPEKPKVTKPPVFCRLPRVATRPLRNARINNRPRPKTPPSPCLVTRRSSKRIMIIDNKRDPLLFLNTLAKRRIKAETDDLLWRK</sequence>
<gene>
    <name evidence="3" type="ORF">PUN28_015305</name>
</gene>
<protein>
    <recommendedName>
        <fullName evidence="5">Secreted protein</fullName>
    </recommendedName>
</protein>